<name>A0A5N5T5X9_9CRUS</name>
<feature type="chain" id="PRO_5024292544" evidence="3">
    <location>
        <begin position="26"/>
        <end position="550"/>
    </location>
</feature>
<dbReference type="Pfam" id="PF00089">
    <property type="entry name" value="Trypsin"/>
    <property type="match status" value="1"/>
</dbReference>
<dbReference type="InterPro" id="IPR043504">
    <property type="entry name" value="Peptidase_S1_PA_chymotrypsin"/>
</dbReference>
<dbReference type="SMART" id="SM00020">
    <property type="entry name" value="Tryp_SPc"/>
    <property type="match status" value="1"/>
</dbReference>
<dbReference type="FunFam" id="2.40.10.10:FF:000002">
    <property type="entry name" value="Transmembrane protease serine"/>
    <property type="match status" value="1"/>
</dbReference>
<evidence type="ECO:0000313" key="5">
    <source>
        <dbReference type="EMBL" id="KAB7502001.1"/>
    </source>
</evidence>
<evidence type="ECO:0000259" key="4">
    <source>
        <dbReference type="PROSITE" id="PS50240"/>
    </source>
</evidence>
<dbReference type="PROSITE" id="PS00135">
    <property type="entry name" value="TRYPSIN_SER"/>
    <property type="match status" value="1"/>
</dbReference>
<dbReference type="InterPro" id="IPR001254">
    <property type="entry name" value="Trypsin_dom"/>
</dbReference>
<evidence type="ECO:0000256" key="1">
    <source>
        <dbReference type="ARBA" id="ARBA00023157"/>
    </source>
</evidence>
<protein>
    <submittedName>
        <fullName evidence="5">Serine proteinase stubble</fullName>
    </submittedName>
</protein>
<accession>A0A5N5T5X9</accession>
<dbReference type="GO" id="GO:0004252">
    <property type="term" value="F:serine-type endopeptidase activity"/>
    <property type="evidence" value="ECO:0007669"/>
    <property type="project" value="InterPro"/>
</dbReference>
<evidence type="ECO:0000313" key="6">
    <source>
        <dbReference type="Proteomes" id="UP000326759"/>
    </source>
</evidence>
<dbReference type="Proteomes" id="UP000326759">
    <property type="component" value="Unassembled WGS sequence"/>
</dbReference>
<dbReference type="InterPro" id="IPR033116">
    <property type="entry name" value="TRYPSIN_SER"/>
</dbReference>
<evidence type="ECO:0000256" key="2">
    <source>
        <dbReference type="ARBA" id="ARBA00024195"/>
    </source>
</evidence>
<dbReference type="EMBL" id="SEYY01008866">
    <property type="protein sequence ID" value="KAB7502001.1"/>
    <property type="molecule type" value="Genomic_DNA"/>
</dbReference>
<gene>
    <name evidence="5" type="primary">Sb_10</name>
    <name evidence="5" type="ORF">Anas_08544</name>
</gene>
<comment type="caution">
    <text evidence="5">The sequence shown here is derived from an EMBL/GenBank/DDBJ whole genome shotgun (WGS) entry which is preliminary data.</text>
</comment>
<feature type="domain" description="Peptidase S1" evidence="4">
    <location>
        <begin position="347"/>
        <end position="550"/>
    </location>
</feature>
<dbReference type="InterPro" id="IPR001314">
    <property type="entry name" value="Peptidase_S1A"/>
</dbReference>
<keyword evidence="3" id="KW-0732">Signal</keyword>
<dbReference type="CDD" id="cd00190">
    <property type="entry name" value="Tryp_SPc"/>
    <property type="match status" value="1"/>
</dbReference>
<comment type="similarity">
    <text evidence="2">Belongs to the peptidase S1 family. CLIP subfamily.</text>
</comment>
<dbReference type="Gene3D" id="2.40.10.10">
    <property type="entry name" value="Trypsin-like serine proteases"/>
    <property type="match status" value="1"/>
</dbReference>
<organism evidence="5 6">
    <name type="scientific">Armadillidium nasatum</name>
    <dbReference type="NCBI Taxonomy" id="96803"/>
    <lineage>
        <taxon>Eukaryota</taxon>
        <taxon>Metazoa</taxon>
        <taxon>Ecdysozoa</taxon>
        <taxon>Arthropoda</taxon>
        <taxon>Crustacea</taxon>
        <taxon>Multicrustacea</taxon>
        <taxon>Malacostraca</taxon>
        <taxon>Eumalacostraca</taxon>
        <taxon>Peracarida</taxon>
        <taxon>Isopoda</taxon>
        <taxon>Oniscidea</taxon>
        <taxon>Crinocheta</taxon>
        <taxon>Armadillidiidae</taxon>
        <taxon>Armadillidium</taxon>
    </lineage>
</organism>
<dbReference type="PRINTS" id="PR00722">
    <property type="entry name" value="CHYMOTRYPSIN"/>
</dbReference>
<dbReference type="PANTHER" id="PTHR24252">
    <property type="entry name" value="ACROSIN-RELATED"/>
    <property type="match status" value="1"/>
</dbReference>
<reference evidence="5 6" key="1">
    <citation type="journal article" date="2019" name="PLoS Biol.">
        <title>Sex chromosomes control vertical transmission of feminizing Wolbachia symbionts in an isopod.</title>
        <authorList>
            <person name="Becking T."/>
            <person name="Chebbi M.A."/>
            <person name="Giraud I."/>
            <person name="Moumen B."/>
            <person name="Laverre T."/>
            <person name="Caubet Y."/>
            <person name="Peccoud J."/>
            <person name="Gilbert C."/>
            <person name="Cordaux R."/>
        </authorList>
    </citation>
    <scope>NUCLEOTIDE SEQUENCE [LARGE SCALE GENOMIC DNA]</scope>
    <source>
        <strain evidence="5">ANa2</strain>
        <tissue evidence="5">Whole body excluding digestive tract and cuticle</tissue>
    </source>
</reference>
<sequence length="550" mass="62075">MNLKMLNIFVLSILQIILFSAISNSLKVNDACLFKEEGFPLSFVTTPYIHFFIPHNWANNEDNLNHLKIKLFNTNLVLRHPLSSKKESNEINIPLNELNVGWNKIYFRKRRNKVQVVTDNSGSRKVVQNFTLSEDFDSDVAPQATLVTGLYSLGKCLNARRRIYYNIRAKSSFRLPFILYKKANKFVAFSKTNSFSFNVICSGKRQKICKNGKNSIDSFTIRKECEDGSVSSFSPNIVNDVFVSSKAFDPEDNINYNYTVFVDLVLENIGNSDFFVEMEVINPSSAPIDLFLNGLTLNKEESKIQPEEPPLIKPDKEETTLSPGTIYETEVKKVCGFNDKKSNVNRIIGGKPANPKDWPWMAALLKKEDESFFCGGNSMNKIKVRLGEYDFGTSNENNVSDFNIERFYYPNYDLNNGDNDIGLLKLERPTSFGDYILPVCLSPRFETFENRLGIVIGWGTQQYGGTYSNILREVMIKILKRSECEAAFPGFNPITPNMFCAGLGGGDSCQGDSGGPFLIQEPDLRWYVVGIVSRGIGCGQLNQPGVYTKV</sequence>
<dbReference type="OrthoDB" id="6376138at2759"/>
<dbReference type="InterPro" id="IPR009003">
    <property type="entry name" value="Peptidase_S1_PA"/>
</dbReference>
<keyword evidence="6" id="KW-1185">Reference proteome</keyword>
<dbReference type="PANTHER" id="PTHR24252:SF7">
    <property type="entry name" value="HYALIN"/>
    <property type="match status" value="1"/>
</dbReference>
<evidence type="ECO:0000256" key="3">
    <source>
        <dbReference type="SAM" id="SignalP"/>
    </source>
</evidence>
<keyword evidence="1" id="KW-1015">Disulfide bond</keyword>
<dbReference type="GO" id="GO:0006508">
    <property type="term" value="P:proteolysis"/>
    <property type="evidence" value="ECO:0007669"/>
    <property type="project" value="InterPro"/>
</dbReference>
<dbReference type="PROSITE" id="PS50240">
    <property type="entry name" value="TRYPSIN_DOM"/>
    <property type="match status" value="1"/>
</dbReference>
<feature type="signal peptide" evidence="3">
    <location>
        <begin position="1"/>
        <end position="25"/>
    </location>
</feature>
<feature type="non-terminal residue" evidence="5">
    <location>
        <position position="550"/>
    </location>
</feature>
<proteinExistence type="inferred from homology"/>
<dbReference type="SUPFAM" id="SSF50494">
    <property type="entry name" value="Trypsin-like serine proteases"/>
    <property type="match status" value="1"/>
</dbReference>
<dbReference type="AlphaFoldDB" id="A0A5N5T5X9"/>